<dbReference type="PANTHER" id="PTHR22911">
    <property type="entry name" value="ACYL-MALONYL CONDENSING ENZYME-RELATED"/>
    <property type="match status" value="1"/>
</dbReference>
<organism evidence="3 4">
    <name type="scientific">Hyphomonas adhaerens MHS-3</name>
    <dbReference type="NCBI Taxonomy" id="1280949"/>
    <lineage>
        <taxon>Bacteria</taxon>
        <taxon>Pseudomonadati</taxon>
        <taxon>Pseudomonadota</taxon>
        <taxon>Alphaproteobacteria</taxon>
        <taxon>Hyphomonadales</taxon>
        <taxon>Hyphomonadaceae</taxon>
        <taxon>Hyphomonas</taxon>
    </lineage>
</organism>
<dbReference type="SUPFAM" id="SSF103481">
    <property type="entry name" value="Multidrug resistance efflux transporter EmrE"/>
    <property type="match status" value="2"/>
</dbReference>
<feature type="transmembrane region" description="Helical" evidence="1">
    <location>
        <begin position="164"/>
        <end position="181"/>
    </location>
</feature>
<feature type="transmembrane region" description="Helical" evidence="1">
    <location>
        <begin position="193"/>
        <end position="218"/>
    </location>
</feature>
<dbReference type="InterPro" id="IPR037185">
    <property type="entry name" value="EmrE-like"/>
</dbReference>
<dbReference type="PANTHER" id="PTHR22911:SF137">
    <property type="entry name" value="SOLUTE CARRIER FAMILY 35 MEMBER G2-RELATED"/>
    <property type="match status" value="1"/>
</dbReference>
<dbReference type="STRING" id="1280949.HAD_02170"/>
<keyword evidence="1" id="KW-1133">Transmembrane helix</keyword>
<dbReference type="AlphaFoldDB" id="A0A069E3C9"/>
<dbReference type="Gene3D" id="1.10.3730.20">
    <property type="match status" value="1"/>
</dbReference>
<proteinExistence type="predicted"/>
<evidence type="ECO:0000313" key="4">
    <source>
        <dbReference type="Proteomes" id="UP000027446"/>
    </source>
</evidence>
<protein>
    <submittedName>
        <fullName evidence="3">Drug/metabolite transporter permease</fullName>
    </submittedName>
</protein>
<feature type="transmembrane region" description="Helical" evidence="1">
    <location>
        <begin position="68"/>
        <end position="90"/>
    </location>
</feature>
<feature type="transmembrane region" description="Helical" evidence="1">
    <location>
        <begin position="288"/>
        <end position="305"/>
    </location>
</feature>
<dbReference type="RefSeq" id="WP_035569164.1">
    <property type="nucleotide sequence ID" value="NZ_ARYH01000001.1"/>
</dbReference>
<accession>A0A069E3C9</accession>
<dbReference type="OrthoDB" id="5243804at2"/>
<gene>
    <name evidence="3" type="ORF">HAD_02170</name>
</gene>
<comment type="caution">
    <text evidence="3">The sequence shown here is derived from an EMBL/GenBank/DDBJ whole genome shotgun (WGS) entry which is preliminary data.</text>
</comment>
<dbReference type="PATRIC" id="fig|1280949.3.peg.445"/>
<feature type="transmembrane region" description="Helical" evidence="1">
    <location>
        <begin position="36"/>
        <end position="56"/>
    </location>
</feature>
<reference evidence="3 4" key="1">
    <citation type="journal article" date="2014" name="Antonie Van Leeuwenhoek">
        <title>Hyphomonas beringensis sp. nov. and Hyphomonas chukchiensis sp. nov., isolated from surface seawater of the Bering Sea and Chukchi Sea.</title>
        <authorList>
            <person name="Li C."/>
            <person name="Lai Q."/>
            <person name="Li G."/>
            <person name="Dong C."/>
            <person name="Wang J."/>
            <person name="Liao Y."/>
            <person name="Shao Z."/>
        </authorList>
    </citation>
    <scope>NUCLEOTIDE SEQUENCE [LARGE SCALE GENOMIC DNA]</scope>
    <source>
        <strain evidence="3 4">MHS-3</strain>
    </source>
</reference>
<feature type="domain" description="EamA" evidence="2">
    <location>
        <begin position="4"/>
        <end position="140"/>
    </location>
</feature>
<dbReference type="eggNOG" id="COG0697">
    <property type="taxonomic scope" value="Bacteria"/>
</dbReference>
<feature type="transmembrane region" description="Helical" evidence="1">
    <location>
        <begin position="262"/>
        <end position="279"/>
    </location>
</feature>
<evidence type="ECO:0000256" key="1">
    <source>
        <dbReference type="SAM" id="Phobius"/>
    </source>
</evidence>
<evidence type="ECO:0000259" key="2">
    <source>
        <dbReference type="Pfam" id="PF00892"/>
    </source>
</evidence>
<dbReference type="GO" id="GO:0016020">
    <property type="term" value="C:membrane"/>
    <property type="evidence" value="ECO:0007669"/>
    <property type="project" value="InterPro"/>
</dbReference>
<keyword evidence="1" id="KW-0812">Transmembrane</keyword>
<name>A0A069E3C9_9PROT</name>
<keyword evidence="4" id="KW-1185">Reference proteome</keyword>
<evidence type="ECO:0000313" key="3">
    <source>
        <dbReference type="EMBL" id="KCZ84447.1"/>
    </source>
</evidence>
<feature type="transmembrane region" description="Helical" evidence="1">
    <location>
        <begin position="110"/>
        <end position="143"/>
    </location>
</feature>
<sequence>MELWIPVTLAAAFSQNLRNALQKTLKGRLSTWGATASRFVFAAPLAVLFFLVLSGGMGQGVGVPPDRFYAWGMAGGLAQIVATGLLIHLFSHTNFAVATAFTKTEPLQTALFGIVLLGDRLTAGAAVAILISLVGVILVSIPSSNGPGGPDAKRKGRWKLDRKVWIGTLAGGLFGFSAVAYRGSSLSLADGGALLRASASLAFVTVFQAIAILGWLALRERGQVTHLVRAWRVASLVGVTGMLGSLGWFTAFTLENAAHVRAVGQIEVIFTLGISILFFREKVTPREIAGVLLVAAGVVALVLLAH</sequence>
<dbReference type="InterPro" id="IPR000620">
    <property type="entry name" value="EamA_dom"/>
</dbReference>
<feature type="transmembrane region" description="Helical" evidence="1">
    <location>
        <begin position="230"/>
        <end position="250"/>
    </location>
</feature>
<feature type="domain" description="EamA" evidence="2">
    <location>
        <begin position="200"/>
        <end position="302"/>
    </location>
</feature>
<dbReference type="Proteomes" id="UP000027446">
    <property type="component" value="Unassembled WGS sequence"/>
</dbReference>
<dbReference type="Pfam" id="PF00892">
    <property type="entry name" value="EamA"/>
    <property type="match status" value="2"/>
</dbReference>
<dbReference type="EMBL" id="ARYH01000001">
    <property type="protein sequence ID" value="KCZ84447.1"/>
    <property type="molecule type" value="Genomic_DNA"/>
</dbReference>
<keyword evidence="1" id="KW-0472">Membrane</keyword>